<evidence type="ECO:0000313" key="3">
    <source>
        <dbReference type="EMBL" id="QHU12218.1"/>
    </source>
</evidence>
<dbReference type="AlphaFoldDB" id="A0A6C0K7G8"/>
<sequence>MPSRYSQGTCPPGMICFPNKFGFFSWPSVVLIIIGVVAILLAIWSQQRVRHYSLGGDDYIFPVAPSVSQVSQQVPQVNVSVRGGGDDRYSRSPEAERVWDTPPDYSRIPSPSAPFNIPTQGIPESYQSMGIIKTSEGKLLPLYGRRSISSRERYNFYTRTDTYNPIPVPILIKGKDCQDQVGCPELYTGDKVKMAATNETGEVTIYRVSDIIRN</sequence>
<name>A0A6C0K7G8_9ZZZZ</name>
<feature type="compositionally biased region" description="Basic and acidic residues" evidence="1">
    <location>
        <begin position="84"/>
        <end position="99"/>
    </location>
</feature>
<keyword evidence="2" id="KW-1133">Transmembrane helix</keyword>
<feature type="region of interest" description="Disordered" evidence="1">
    <location>
        <begin position="81"/>
        <end position="103"/>
    </location>
</feature>
<evidence type="ECO:0000256" key="1">
    <source>
        <dbReference type="SAM" id="MobiDB-lite"/>
    </source>
</evidence>
<keyword evidence="2" id="KW-0812">Transmembrane</keyword>
<reference evidence="3" key="1">
    <citation type="journal article" date="2020" name="Nature">
        <title>Giant virus diversity and host interactions through global metagenomics.</title>
        <authorList>
            <person name="Schulz F."/>
            <person name="Roux S."/>
            <person name="Paez-Espino D."/>
            <person name="Jungbluth S."/>
            <person name="Walsh D.A."/>
            <person name="Denef V.J."/>
            <person name="McMahon K.D."/>
            <person name="Konstantinidis K.T."/>
            <person name="Eloe-Fadrosh E.A."/>
            <person name="Kyrpides N.C."/>
            <person name="Woyke T."/>
        </authorList>
    </citation>
    <scope>NUCLEOTIDE SEQUENCE</scope>
    <source>
        <strain evidence="3">GVMAG-S-1101171-110</strain>
    </source>
</reference>
<dbReference type="Pfam" id="PF19059">
    <property type="entry name" value="DUF5755"/>
    <property type="match status" value="1"/>
</dbReference>
<organism evidence="3">
    <name type="scientific">viral metagenome</name>
    <dbReference type="NCBI Taxonomy" id="1070528"/>
    <lineage>
        <taxon>unclassified sequences</taxon>
        <taxon>metagenomes</taxon>
        <taxon>organismal metagenomes</taxon>
    </lineage>
</organism>
<accession>A0A6C0K7G8</accession>
<protein>
    <submittedName>
        <fullName evidence="3">Uncharacterized protein</fullName>
    </submittedName>
</protein>
<dbReference type="EMBL" id="MN740798">
    <property type="protein sequence ID" value="QHU12218.1"/>
    <property type="molecule type" value="Genomic_DNA"/>
</dbReference>
<keyword evidence="2" id="KW-0472">Membrane</keyword>
<evidence type="ECO:0000256" key="2">
    <source>
        <dbReference type="SAM" id="Phobius"/>
    </source>
</evidence>
<feature type="transmembrane region" description="Helical" evidence="2">
    <location>
        <begin position="23"/>
        <end position="44"/>
    </location>
</feature>
<dbReference type="InterPro" id="IPR043929">
    <property type="entry name" value="DUF5755"/>
</dbReference>
<proteinExistence type="predicted"/>